<proteinExistence type="predicted"/>
<dbReference type="InterPro" id="IPR009057">
    <property type="entry name" value="Homeodomain-like_sf"/>
</dbReference>
<dbReference type="Proteomes" id="UP000717585">
    <property type="component" value="Unassembled WGS sequence"/>
</dbReference>
<dbReference type="GO" id="GO:0003677">
    <property type="term" value="F:DNA binding"/>
    <property type="evidence" value="ECO:0007669"/>
    <property type="project" value="UniProtKB-KW"/>
</dbReference>
<keyword evidence="8" id="KW-1185">Reference proteome</keyword>
<dbReference type="SMART" id="SM00717">
    <property type="entry name" value="SANT"/>
    <property type="match status" value="1"/>
</dbReference>
<dbReference type="PANTHER" id="PTHR12802">
    <property type="entry name" value="SWI/SNF COMPLEX-RELATED"/>
    <property type="match status" value="1"/>
</dbReference>
<dbReference type="SUPFAM" id="SSF46689">
    <property type="entry name" value="Homeodomain-like"/>
    <property type="match status" value="1"/>
</dbReference>
<dbReference type="PROSITE" id="PS50090">
    <property type="entry name" value="MYB_LIKE"/>
    <property type="match status" value="1"/>
</dbReference>
<accession>A0A8J6DZX1</accession>
<keyword evidence="1" id="KW-0805">Transcription regulation</keyword>
<feature type="region of interest" description="Disordered" evidence="4">
    <location>
        <begin position="405"/>
        <end position="443"/>
    </location>
</feature>
<evidence type="ECO:0000313" key="7">
    <source>
        <dbReference type="EMBL" id="KAG9391016.1"/>
    </source>
</evidence>
<sequence>MDPLPGFQIPSMYGQPTANEYDYGVPLSIPSINNTAPMAPPMVGGDFNSVSRDMNQFEGQFDDSMRPLLQEPAAKLPGPEEQSYLQMNPVPQQYGQPQQYQAHSTFSNSTNNIEISTLADQYRALKKQRRDIDDMLDKISRRLAQLGSEGHALPADIATTIGPLYRQTAPSPSQSQVTGQGLLRPSGSQVGTNASTAARNHNARYWSSEEHAMYLDAVELYGERDIKRIAMHVGTRTTTQVRTHQQKYMKKLKRIFETAKAQADAEMAAIAPRLQAYESAMASGGQVPESLWRLLGQVPESLQPPGSGNESDCSDASVKSSIGGINRDERILQLLTGGNISYYSMVYIKHCFIEFSQRSGDIDPQKARLSRIAEHMYLTVEEVRDILQYLALLDSRIIRALPSRKRRGPSVPAGSVTGSSAAPSRGPSGVSGNFGSGYRGTYM</sequence>
<organism evidence="7 8">
    <name type="scientific">Carpediemonas membranifera</name>
    <dbReference type="NCBI Taxonomy" id="201153"/>
    <lineage>
        <taxon>Eukaryota</taxon>
        <taxon>Metamonada</taxon>
        <taxon>Carpediemonas-like organisms</taxon>
        <taxon>Carpediemonas</taxon>
    </lineage>
</organism>
<dbReference type="AlphaFoldDB" id="A0A8J6DZX1"/>
<comment type="caution">
    <text evidence="7">The sequence shown here is derived from an EMBL/GenBank/DDBJ whole genome shotgun (WGS) entry which is preliminary data.</text>
</comment>
<evidence type="ECO:0000256" key="4">
    <source>
        <dbReference type="SAM" id="MobiDB-lite"/>
    </source>
</evidence>
<evidence type="ECO:0000259" key="5">
    <source>
        <dbReference type="PROSITE" id="PS50090"/>
    </source>
</evidence>
<dbReference type="Pfam" id="PF00249">
    <property type="entry name" value="Myb_DNA-binding"/>
    <property type="match status" value="1"/>
</dbReference>
<dbReference type="NCBIfam" id="TIGR01557">
    <property type="entry name" value="myb_SHAQKYF"/>
    <property type="match status" value="1"/>
</dbReference>
<dbReference type="InterPro" id="IPR017930">
    <property type="entry name" value="Myb_dom"/>
</dbReference>
<feature type="domain" description="Myb-like" evidence="5">
    <location>
        <begin position="198"/>
        <end position="249"/>
    </location>
</feature>
<dbReference type="PROSITE" id="PS51294">
    <property type="entry name" value="HTH_MYB"/>
    <property type="match status" value="1"/>
</dbReference>
<dbReference type="InterPro" id="IPR001005">
    <property type="entry name" value="SANT/Myb"/>
</dbReference>
<evidence type="ECO:0000313" key="8">
    <source>
        <dbReference type="Proteomes" id="UP000717585"/>
    </source>
</evidence>
<feature type="domain" description="HTH myb-type" evidence="6">
    <location>
        <begin position="206"/>
        <end position="253"/>
    </location>
</feature>
<keyword evidence="3" id="KW-0539">Nucleus</keyword>
<feature type="compositionally biased region" description="Low complexity" evidence="4">
    <location>
        <begin position="418"/>
        <end position="431"/>
    </location>
</feature>
<keyword evidence="7" id="KW-0238">DNA-binding</keyword>
<gene>
    <name evidence="7" type="ORF">J8273_7290</name>
</gene>
<dbReference type="EMBL" id="JAHDYR010000062">
    <property type="protein sequence ID" value="KAG9391016.1"/>
    <property type="molecule type" value="Genomic_DNA"/>
</dbReference>
<evidence type="ECO:0000259" key="6">
    <source>
        <dbReference type="PROSITE" id="PS51294"/>
    </source>
</evidence>
<feature type="compositionally biased region" description="Polar residues" evidence="4">
    <location>
        <begin position="168"/>
        <end position="179"/>
    </location>
</feature>
<dbReference type="CDD" id="cd00167">
    <property type="entry name" value="SANT"/>
    <property type="match status" value="1"/>
</dbReference>
<name>A0A8J6DZX1_9EUKA</name>
<reference evidence="7" key="1">
    <citation type="submission" date="2021-05" db="EMBL/GenBank/DDBJ databases">
        <title>A free-living protist that lacks canonical eukaryotic 1 DNA replication and segregation systems.</title>
        <authorList>
            <person name="Salas-Leiva D.E."/>
            <person name="Tromer E.C."/>
            <person name="Curtis B.A."/>
            <person name="Jerlstrom-Hultqvist J."/>
            <person name="Kolisko M."/>
            <person name="Yi Z."/>
            <person name="Salas-Leiva J.S."/>
            <person name="Gallot-Lavallee L."/>
            <person name="Kops G.J.P.L."/>
            <person name="Archibald J.M."/>
            <person name="Simpson A.G.B."/>
            <person name="Roger A.J."/>
        </authorList>
    </citation>
    <scope>NUCLEOTIDE SEQUENCE</scope>
    <source>
        <strain evidence="7">BICM</strain>
    </source>
</reference>
<evidence type="ECO:0000256" key="2">
    <source>
        <dbReference type="ARBA" id="ARBA00023163"/>
    </source>
</evidence>
<dbReference type="Gene3D" id="1.10.10.60">
    <property type="entry name" value="Homeodomain-like"/>
    <property type="match status" value="1"/>
</dbReference>
<keyword evidence="2" id="KW-0804">Transcription</keyword>
<feature type="compositionally biased region" description="Gly residues" evidence="4">
    <location>
        <begin position="432"/>
        <end position="443"/>
    </location>
</feature>
<feature type="region of interest" description="Disordered" evidence="4">
    <location>
        <begin position="167"/>
        <end position="194"/>
    </location>
</feature>
<dbReference type="OrthoDB" id="5793at2759"/>
<evidence type="ECO:0000256" key="1">
    <source>
        <dbReference type="ARBA" id="ARBA00023015"/>
    </source>
</evidence>
<protein>
    <submittedName>
        <fullName evidence="7">Myb-like DNA-binding domain</fullName>
    </submittedName>
</protein>
<dbReference type="InterPro" id="IPR006447">
    <property type="entry name" value="Myb_dom_plants"/>
</dbReference>
<evidence type="ECO:0000256" key="3">
    <source>
        <dbReference type="ARBA" id="ARBA00023242"/>
    </source>
</evidence>